<dbReference type="AlphaFoldDB" id="A0A5A7P1S6"/>
<comment type="caution">
    <text evidence="1">The sequence shown here is derived from an EMBL/GenBank/DDBJ whole genome shotgun (WGS) entry which is preliminary data.</text>
</comment>
<accession>A0A5A7P1S6</accession>
<evidence type="ECO:0000313" key="1">
    <source>
        <dbReference type="EMBL" id="GER26689.1"/>
    </source>
</evidence>
<organism evidence="1 2">
    <name type="scientific">Striga asiatica</name>
    <name type="common">Asiatic witchweed</name>
    <name type="synonym">Buchnera asiatica</name>
    <dbReference type="NCBI Taxonomy" id="4170"/>
    <lineage>
        <taxon>Eukaryota</taxon>
        <taxon>Viridiplantae</taxon>
        <taxon>Streptophyta</taxon>
        <taxon>Embryophyta</taxon>
        <taxon>Tracheophyta</taxon>
        <taxon>Spermatophyta</taxon>
        <taxon>Magnoliopsida</taxon>
        <taxon>eudicotyledons</taxon>
        <taxon>Gunneridae</taxon>
        <taxon>Pentapetalae</taxon>
        <taxon>asterids</taxon>
        <taxon>lamiids</taxon>
        <taxon>Lamiales</taxon>
        <taxon>Orobanchaceae</taxon>
        <taxon>Buchnereae</taxon>
        <taxon>Striga</taxon>
    </lineage>
</organism>
<gene>
    <name evidence="1" type="ORF">STAS_02351</name>
</gene>
<protein>
    <submittedName>
        <fullName evidence="1">Nudix hydrolase homolog 24</fullName>
    </submittedName>
</protein>
<keyword evidence="2" id="KW-1185">Reference proteome</keyword>
<sequence length="126" mass="14969">MAKFPTSQVEHIYYRSSSNHHLLVCNMKRGERFKKKRFFFDRRWVGMEGINDVVEEAWMRYVSESTLKIEMDRPAYEKVKMAHKFYWNNNNIPNPKFLSPQTQSLSKAEVPYSGKLEPCMPISIES</sequence>
<keyword evidence="1" id="KW-0378">Hydrolase</keyword>
<dbReference type="GO" id="GO:0016787">
    <property type="term" value="F:hydrolase activity"/>
    <property type="evidence" value="ECO:0007669"/>
    <property type="project" value="UniProtKB-KW"/>
</dbReference>
<proteinExistence type="predicted"/>
<reference evidence="2" key="1">
    <citation type="journal article" date="2019" name="Curr. Biol.">
        <title>Genome Sequence of Striga asiatica Provides Insight into the Evolution of Plant Parasitism.</title>
        <authorList>
            <person name="Yoshida S."/>
            <person name="Kim S."/>
            <person name="Wafula E.K."/>
            <person name="Tanskanen J."/>
            <person name="Kim Y.M."/>
            <person name="Honaas L."/>
            <person name="Yang Z."/>
            <person name="Spallek T."/>
            <person name="Conn C.E."/>
            <person name="Ichihashi Y."/>
            <person name="Cheong K."/>
            <person name="Cui S."/>
            <person name="Der J.P."/>
            <person name="Gundlach H."/>
            <person name="Jiao Y."/>
            <person name="Hori C."/>
            <person name="Ishida J.K."/>
            <person name="Kasahara H."/>
            <person name="Kiba T."/>
            <person name="Kim M.S."/>
            <person name="Koo N."/>
            <person name="Laohavisit A."/>
            <person name="Lee Y.H."/>
            <person name="Lumba S."/>
            <person name="McCourt P."/>
            <person name="Mortimer J.C."/>
            <person name="Mutuku J.M."/>
            <person name="Nomura T."/>
            <person name="Sasaki-Sekimoto Y."/>
            <person name="Seto Y."/>
            <person name="Wang Y."/>
            <person name="Wakatake T."/>
            <person name="Sakakibara H."/>
            <person name="Demura T."/>
            <person name="Yamaguchi S."/>
            <person name="Yoneyama K."/>
            <person name="Manabe R.I."/>
            <person name="Nelson D.C."/>
            <person name="Schulman A.H."/>
            <person name="Timko M.P."/>
            <person name="dePamphilis C.W."/>
            <person name="Choi D."/>
            <person name="Shirasu K."/>
        </authorList>
    </citation>
    <scope>NUCLEOTIDE SEQUENCE [LARGE SCALE GENOMIC DNA]</scope>
    <source>
        <strain evidence="2">cv. UVA1</strain>
    </source>
</reference>
<evidence type="ECO:0000313" key="2">
    <source>
        <dbReference type="Proteomes" id="UP000325081"/>
    </source>
</evidence>
<name>A0A5A7P1S6_STRAF</name>
<dbReference type="EMBL" id="BKCP01001114">
    <property type="protein sequence ID" value="GER26689.1"/>
    <property type="molecule type" value="Genomic_DNA"/>
</dbReference>
<dbReference type="Proteomes" id="UP000325081">
    <property type="component" value="Unassembled WGS sequence"/>
</dbReference>